<dbReference type="AlphaFoldDB" id="A0A9D4TD34"/>
<gene>
    <name evidence="2" type="ORF">HPB52_025391</name>
</gene>
<evidence type="ECO:0000313" key="3">
    <source>
        <dbReference type="Proteomes" id="UP000821837"/>
    </source>
</evidence>
<keyword evidence="3" id="KW-1185">Reference proteome</keyword>
<dbReference type="VEuPathDB" id="VectorBase:RSAN_046795"/>
<proteinExistence type="predicted"/>
<comment type="caution">
    <text evidence="2">The sequence shown here is derived from an EMBL/GenBank/DDBJ whole genome shotgun (WGS) entry which is preliminary data.</text>
</comment>
<evidence type="ECO:0000256" key="1">
    <source>
        <dbReference type="SAM" id="MobiDB-lite"/>
    </source>
</evidence>
<evidence type="ECO:0000313" key="2">
    <source>
        <dbReference type="EMBL" id="KAH7985807.1"/>
    </source>
</evidence>
<organism evidence="2 3">
    <name type="scientific">Rhipicephalus sanguineus</name>
    <name type="common">Brown dog tick</name>
    <name type="synonym">Ixodes sanguineus</name>
    <dbReference type="NCBI Taxonomy" id="34632"/>
    <lineage>
        <taxon>Eukaryota</taxon>
        <taxon>Metazoa</taxon>
        <taxon>Ecdysozoa</taxon>
        <taxon>Arthropoda</taxon>
        <taxon>Chelicerata</taxon>
        <taxon>Arachnida</taxon>
        <taxon>Acari</taxon>
        <taxon>Parasitiformes</taxon>
        <taxon>Ixodida</taxon>
        <taxon>Ixodoidea</taxon>
        <taxon>Ixodidae</taxon>
        <taxon>Rhipicephalinae</taxon>
        <taxon>Rhipicephalus</taxon>
        <taxon>Rhipicephalus</taxon>
    </lineage>
</organism>
<dbReference type="Proteomes" id="UP000821837">
    <property type="component" value="Unassembled WGS sequence"/>
</dbReference>
<feature type="compositionally biased region" description="Acidic residues" evidence="1">
    <location>
        <begin position="60"/>
        <end position="75"/>
    </location>
</feature>
<reference evidence="2" key="1">
    <citation type="journal article" date="2020" name="Cell">
        <title>Large-Scale Comparative Analyses of Tick Genomes Elucidate Their Genetic Diversity and Vector Capacities.</title>
        <authorList>
            <consortium name="Tick Genome and Microbiome Consortium (TIGMIC)"/>
            <person name="Jia N."/>
            <person name="Wang J."/>
            <person name="Shi W."/>
            <person name="Du L."/>
            <person name="Sun Y."/>
            <person name="Zhan W."/>
            <person name="Jiang J.F."/>
            <person name="Wang Q."/>
            <person name="Zhang B."/>
            <person name="Ji P."/>
            <person name="Bell-Sakyi L."/>
            <person name="Cui X.M."/>
            <person name="Yuan T.T."/>
            <person name="Jiang B.G."/>
            <person name="Yang W.F."/>
            <person name="Lam T.T."/>
            <person name="Chang Q.C."/>
            <person name="Ding S.J."/>
            <person name="Wang X.J."/>
            <person name="Zhu J.G."/>
            <person name="Ruan X.D."/>
            <person name="Zhao L."/>
            <person name="Wei J.T."/>
            <person name="Ye R.Z."/>
            <person name="Que T.C."/>
            <person name="Du C.H."/>
            <person name="Zhou Y.H."/>
            <person name="Cheng J.X."/>
            <person name="Dai P.F."/>
            <person name="Guo W.B."/>
            <person name="Han X.H."/>
            <person name="Huang E.J."/>
            <person name="Li L.F."/>
            <person name="Wei W."/>
            <person name="Gao Y.C."/>
            <person name="Liu J.Z."/>
            <person name="Shao H.Z."/>
            <person name="Wang X."/>
            <person name="Wang C.C."/>
            <person name="Yang T.C."/>
            <person name="Huo Q.B."/>
            <person name="Li W."/>
            <person name="Chen H.Y."/>
            <person name="Chen S.E."/>
            <person name="Zhou L.G."/>
            <person name="Ni X.B."/>
            <person name="Tian J.H."/>
            <person name="Sheng Y."/>
            <person name="Liu T."/>
            <person name="Pan Y.S."/>
            <person name="Xia L.Y."/>
            <person name="Li J."/>
            <person name="Zhao F."/>
            <person name="Cao W.C."/>
        </authorList>
    </citation>
    <scope>NUCLEOTIDE SEQUENCE</scope>
    <source>
        <strain evidence="2">Rsan-2018</strain>
    </source>
</reference>
<dbReference type="EMBL" id="JABSTV010000711">
    <property type="protein sequence ID" value="KAH7985807.1"/>
    <property type="molecule type" value="Genomic_DNA"/>
</dbReference>
<feature type="region of interest" description="Disordered" evidence="1">
    <location>
        <begin position="58"/>
        <end position="94"/>
    </location>
</feature>
<reference evidence="2" key="2">
    <citation type="submission" date="2021-09" db="EMBL/GenBank/DDBJ databases">
        <authorList>
            <person name="Jia N."/>
            <person name="Wang J."/>
            <person name="Shi W."/>
            <person name="Du L."/>
            <person name="Sun Y."/>
            <person name="Zhan W."/>
            <person name="Jiang J."/>
            <person name="Wang Q."/>
            <person name="Zhang B."/>
            <person name="Ji P."/>
            <person name="Sakyi L.B."/>
            <person name="Cui X."/>
            <person name="Yuan T."/>
            <person name="Jiang B."/>
            <person name="Yang W."/>
            <person name="Lam T.T.-Y."/>
            <person name="Chang Q."/>
            <person name="Ding S."/>
            <person name="Wang X."/>
            <person name="Zhu J."/>
            <person name="Ruan X."/>
            <person name="Zhao L."/>
            <person name="Wei J."/>
            <person name="Que T."/>
            <person name="Du C."/>
            <person name="Cheng J."/>
            <person name="Dai P."/>
            <person name="Han X."/>
            <person name="Huang E."/>
            <person name="Gao Y."/>
            <person name="Liu J."/>
            <person name="Shao H."/>
            <person name="Ye R."/>
            <person name="Li L."/>
            <person name="Wei W."/>
            <person name="Wang X."/>
            <person name="Wang C."/>
            <person name="Huo Q."/>
            <person name="Li W."/>
            <person name="Guo W."/>
            <person name="Chen H."/>
            <person name="Chen S."/>
            <person name="Zhou L."/>
            <person name="Zhou L."/>
            <person name="Ni X."/>
            <person name="Tian J."/>
            <person name="Zhou Y."/>
            <person name="Sheng Y."/>
            <person name="Liu T."/>
            <person name="Pan Y."/>
            <person name="Xia L."/>
            <person name="Li J."/>
            <person name="Zhao F."/>
            <person name="Cao W."/>
        </authorList>
    </citation>
    <scope>NUCLEOTIDE SEQUENCE</scope>
    <source>
        <strain evidence="2">Rsan-2018</strain>
        <tissue evidence="2">Larvae</tissue>
    </source>
</reference>
<feature type="compositionally biased region" description="Basic and acidic residues" evidence="1">
    <location>
        <begin position="76"/>
        <end position="85"/>
    </location>
</feature>
<accession>A0A9D4TD34</accession>
<name>A0A9D4TD34_RHISA</name>
<sequence>MVIHPSRKYQLEDLRGADGAILEEIGLHFFCIEGEANVWLLGQLDVRRPGDVREAVLDEQASEEAVSDDSSSDDEPERKRLREDQYGLDAVMAE</sequence>
<protein>
    <submittedName>
        <fullName evidence="2">Uncharacterized protein</fullName>
    </submittedName>
</protein>